<dbReference type="InterPro" id="IPR038765">
    <property type="entry name" value="Papain-like_cys_pep_sf"/>
</dbReference>
<proteinExistence type="inferred from homology"/>
<feature type="domain" description="Peptidase C1A papain C-terminal" evidence="2">
    <location>
        <begin position="68"/>
        <end position="315"/>
    </location>
</feature>
<dbReference type="GO" id="GO:0004197">
    <property type="term" value="F:cysteine-type endopeptidase activity"/>
    <property type="evidence" value="ECO:0007669"/>
    <property type="project" value="UniProtKB-EC"/>
</dbReference>
<dbReference type="InterPro" id="IPR013128">
    <property type="entry name" value="Peptidase_C1A"/>
</dbReference>
<accession>A0ABQ9XYA9</accession>
<comment type="caution">
    <text evidence="3">The sequence shown here is derived from an EMBL/GenBank/DDBJ whole genome shotgun (WGS) entry which is preliminary data.</text>
</comment>
<dbReference type="PANTHER" id="PTHR12411">
    <property type="entry name" value="CYSTEINE PROTEASE FAMILY C1-RELATED"/>
    <property type="match status" value="1"/>
</dbReference>
<dbReference type="PROSITE" id="PS00139">
    <property type="entry name" value="THIOL_PROTEASE_CYS"/>
    <property type="match status" value="1"/>
</dbReference>
<keyword evidence="3" id="KW-0378">Hydrolase</keyword>
<dbReference type="InterPro" id="IPR000668">
    <property type="entry name" value="Peptidase_C1A_C"/>
</dbReference>
<dbReference type="SUPFAM" id="SSF54001">
    <property type="entry name" value="Cysteine proteinases"/>
    <property type="match status" value="1"/>
</dbReference>
<evidence type="ECO:0000313" key="3">
    <source>
        <dbReference type="EMBL" id="KAK2956476.1"/>
    </source>
</evidence>
<dbReference type="EC" id="3.4.22.1" evidence="3"/>
<dbReference type="Proteomes" id="UP001281761">
    <property type="component" value="Unassembled WGS sequence"/>
</dbReference>
<dbReference type="InterPro" id="IPR000169">
    <property type="entry name" value="Pept_cys_AS"/>
</dbReference>
<reference evidence="3 4" key="1">
    <citation type="journal article" date="2022" name="bioRxiv">
        <title>Genomics of Preaxostyla Flagellates Illuminates Evolutionary Transitions and the Path Towards Mitochondrial Loss.</title>
        <authorList>
            <person name="Novak L.V.F."/>
            <person name="Treitli S.C."/>
            <person name="Pyrih J."/>
            <person name="Halakuc P."/>
            <person name="Pipaliya S.V."/>
            <person name="Vacek V."/>
            <person name="Brzon O."/>
            <person name="Soukal P."/>
            <person name="Eme L."/>
            <person name="Dacks J.B."/>
            <person name="Karnkowska A."/>
            <person name="Elias M."/>
            <person name="Hampl V."/>
        </authorList>
    </citation>
    <scope>NUCLEOTIDE SEQUENCE [LARGE SCALE GENOMIC DNA]</scope>
    <source>
        <strain evidence="3">NAU3</strain>
        <tissue evidence="3">Gut</tissue>
    </source>
</reference>
<protein>
    <submittedName>
        <fullName evidence="3">Cathepsin B</fullName>
        <ecNumber evidence="3">3.4.22.1</ecNumber>
    </submittedName>
</protein>
<evidence type="ECO:0000259" key="2">
    <source>
        <dbReference type="SMART" id="SM00645"/>
    </source>
</evidence>
<comment type="similarity">
    <text evidence="1">Belongs to the peptidase C1 family.</text>
</comment>
<keyword evidence="4" id="KW-1185">Reference proteome</keyword>
<dbReference type="PRINTS" id="PR00705">
    <property type="entry name" value="PAPAIN"/>
</dbReference>
<dbReference type="SMART" id="SM00645">
    <property type="entry name" value="Pept_C1"/>
    <property type="match status" value="1"/>
</dbReference>
<evidence type="ECO:0000313" key="4">
    <source>
        <dbReference type="Proteomes" id="UP001281761"/>
    </source>
</evidence>
<dbReference type="Pfam" id="PF00112">
    <property type="entry name" value="Peptidase_C1"/>
    <property type="match status" value="1"/>
</dbReference>
<dbReference type="EMBL" id="JARBJD010000055">
    <property type="protein sequence ID" value="KAK2956476.1"/>
    <property type="molecule type" value="Genomic_DNA"/>
</dbReference>
<dbReference type="Gene3D" id="3.90.70.10">
    <property type="entry name" value="Cysteine proteinases"/>
    <property type="match status" value="1"/>
</dbReference>
<gene>
    <name evidence="3" type="ORF">BLNAU_8530</name>
</gene>
<sequence>MIVLLSLVSELCSIFIDPNAQYDLDQTPGIHQLSHNGTHLVSKPRPDIDGYFRRIYYQSRNGDNPLNLPVNYTVLQDYPYSTAMNAVRDQQQCGGCWAFAVTDVAASYSYIRSHNKKDNPIRDYEGSAQYQINCDHQCAPKPSTNCNRGCSGGMIFYAAYWTSQNGYHEPSCVAYKNGDRTCIHACDDGRILSRHALDTEETIAFYFAHDPNEIDLSNYIRKQLIFSFGPAAIQYTVYDDFQSVLNKQEIYKKSPYANEVEGHAVTCYGWGISAGGTSYWLAKNSWGEGWNDGGYFKIHRGDNTCGVESLTVFYAPATWDEKIYRGGASRISAPILALGLLLSFILM</sequence>
<name>A0ABQ9XYA9_9EUKA</name>
<evidence type="ECO:0000256" key="1">
    <source>
        <dbReference type="ARBA" id="ARBA00008455"/>
    </source>
</evidence>
<organism evidence="3 4">
    <name type="scientific">Blattamonas nauphoetae</name>
    <dbReference type="NCBI Taxonomy" id="2049346"/>
    <lineage>
        <taxon>Eukaryota</taxon>
        <taxon>Metamonada</taxon>
        <taxon>Preaxostyla</taxon>
        <taxon>Oxymonadida</taxon>
        <taxon>Blattamonas</taxon>
    </lineage>
</organism>